<proteinExistence type="inferred from homology"/>
<keyword evidence="3" id="KW-0547">Nucleotide-binding</keyword>
<dbReference type="CDD" id="cd03257">
    <property type="entry name" value="ABC_NikE_OppD_transporters"/>
    <property type="match status" value="2"/>
</dbReference>
<dbReference type="AlphaFoldDB" id="A0A2W2C489"/>
<feature type="domain" description="ABC transporter" evidence="5">
    <location>
        <begin position="2"/>
        <end position="243"/>
    </location>
</feature>
<dbReference type="Gene3D" id="3.40.50.300">
    <property type="entry name" value="P-loop containing nucleotide triphosphate hydrolases"/>
    <property type="match status" value="2"/>
</dbReference>
<dbReference type="GO" id="GO:0005524">
    <property type="term" value="F:ATP binding"/>
    <property type="evidence" value="ECO:0007669"/>
    <property type="project" value="UniProtKB-KW"/>
</dbReference>
<dbReference type="GO" id="GO:0015833">
    <property type="term" value="P:peptide transport"/>
    <property type="evidence" value="ECO:0007669"/>
    <property type="project" value="InterPro"/>
</dbReference>
<evidence type="ECO:0000259" key="5">
    <source>
        <dbReference type="PROSITE" id="PS50893"/>
    </source>
</evidence>
<dbReference type="GO" id="GO:0016887">
    <property type="term" value="F:ATP hydrolysis activity"/>
    <property type="evidence" value="ECO:0007669"/>
    <property type="project" value="InterPro"/>
</dbReference>
<dbReference type="InterPro" id="IPR003593">
    <property type="entry name" value="AAA+_ATPase"/>
</dbReference>
<gene>
    <name evidence="6" type="ORF">C1I92_00235</name>
</gene>
<dbReference type="PANTHER" id="PTHR43776:SF7">
    <property type="entry name" value="D,D-DIPEPTIDE TRANSPORT ATP-BINDING PROTEIN DDPF-RELATED"/>
    <property type="match status" value="1"/>
</dbReference>
<comment type="caution">
    <text evidence="6">The sequence shown here is derived from an EMBL/GenBank/DDBJ whole genome shotgun (WGS) entry which is preliminary data.</text>
</comment>
<dbReference type="EMBL" id="POTW01000001">
    <property type="protein sequence ID" value="PZF86758.1"/>
    <property type="molecule type" value="Genomic_DNA"/>
</dbReference>
<dbReference type="PANTHER" id="PTHR43776">
    <property type="entry name" value="TRANSPORT ATP-BINDING PROTEIN"/>
    <property type="match status" value="1"/>
</dbReference>
<evidence type="ECO:0000313" key="7">
    <source>
        <dbReference type="Proteomes" id="UP000248764"/>
    </source>
</evidence>
<keyword evidence="4 6" id="KW-0067">ATP-binding</keyword>
<dbReference type="SMART" id="SM00382">
    <property type="entry name" value="AAA"/>
    <property type="match status" value="2"/>
</dbReference>
<name>A0A2W2C489_9ACTN</name>
<keyword evidence="2" id="KW-0813">Transport</keyword>
<organism evidence="6 7">
    <name type="scientific">Jiangella anatolica</name>
    <dbReference type="NCBI Taxonomy" id="2670374"/>
    <lineage>
        <taxon>Bacteria</taxon>
        <taxon>Bacillati</taxon>
        <taxon>Actinomycetota</taxon>
        <taxon>Actinomycetes</taxon>
        <taxon>Jiangellales</taxon>
        <taxon>Jiangellaceae</taxon>
        <taxon>Jiangella</taxon>
    </lineage>
</organism>
<dbReference type="Proteomes" id="UP000248764">
    <property type="component" value="Unassembled WGS sequence"/>
</dbReference>
<evidence type="ECO:0000256" key="4">
    <source>
        <dbReference type="ARBA" id="ARBA00022840"/>
    </source>
</evidence>
<dbReference type="SUPFAM" id="SSF52540">
    <property type="entry name" value="P-loop containing nucleoside triphosphate hydrolases"/>
    <property type="match status" value="2"/>
</dbReference>
<evidence type="ECO:0000256" key="3">
    <source>
        <dbReference type="ARBA" id="ARBA00022741"/>
    </source>
</evidence>
<sequence>MLSVEGLRVTGHDGAALVDDVTFSIRPGETVALVGESGSGKSLTAKAIAGLLPRNLTASGSIRWRETEVVGARERVLRTLRGPQVSMLLQDPFTLLNPLTPVWRTLAETLPGRGAELRLLISERISDVGIEPARARDRYPWELSGGMRQRIGLAAALSQSPALLLADEPTTALDATTQRDVLRLIHRLQRGHGMAMLLITHDLRIATSMSDRVVVMAKGGIVESGDVDDLRSGGRQEYTRRLWAAQLPVDRRLADLRVEARLDGAGAAPVPDAATGGAGAGTTPILVVRELSKSFAARGHGEGVQALDRVGLELARGRSLGVIGESGSGKTTLARCILGLEQPTSGTVELTPGIARRQVQCVFQDPYSSLNPSHSIGFALAEAVRHRAGAPLSRREVAAEIAATLHSVGLDASFARRRPETLSGGQRQRVAIARALLLRPEILVCDEPVAALDLTVQSQVLQVLRDAQAGGLSMVFITHDMSVARQLTDEVIVLHKGRIVETGPTASVLDDPQHEYTARLLASVPSGDREWIAGPPLQRTGAMTDG</sequence>
<dbReference type="Pfam" id="PF00005">
    <property type="entry name" value="ABC_tran"/>
    <property type="match status" value="2"/>
</dbReference>
<dbReference type="GO" id="GO:0055085">
    <property type="term" value="P:transmembrane transport"/>
    <property type="evidence" value="ECO:0007669"/>
    <property type="project" value="UniProtKB-ARBA"/>
</dbReference>
<evidence type="ECO:0000256" key="2">
    <source>
        <dbReference type="ARBA" id="ARBA00022448"/>
    </source>
</evidence>
<comment type="similarity">
    <text evidence="1">Belongs to the ABC transporter superfamily.</text>
</comment>
<dbReference type="InterPro" id="IPR017871">
    <property type="entry name" value="ABC_transporter-like_CS"/>
</dbReference>
<keyword evidence="7" id="KW-1185">Reference proteome</keyword>
<feature type="domain" description="ABC transporter" evidence="5">
    <location>
        <begin position="286"/>
        <end position="521"/>
    </location>
</feature>
<dbReference type="PROSITE" id="PS00211">
    <property type="entry name" value="ABC_TRANSPORTER_1"/>
    <property type="match status" value="2"/>
</dbReference>
<dbReference type="InterPro" id="IPR027417">
    <property type="entry name" value="P-loop_NTPase"/>
</dbReference>
<dbReference type="InterPro" id="IPR050319">
    <property type="entry name" value="ABC_transp_ATP-bind"/>
</dbReference>
<dbReference type="InterPro" id="IPR003439">
    <property type="entry name" value="ABC_transporter-like_ATP-bd"/>
</dbReference>
<accession>A0A2W2C489</accession>
<dbReference type="InterPro" id="IPR013563">
    <property type="entry name" value="Oligopep_ABC_C"/>
</dbReference>
<dbReference type="Pfam" id="PF08352">
    <property type="entry name" value="oligo_HPY"/>
    <property type="match status" value="1"/>
</dbReference>
<reference evidence="6 7" key="1">
    <citation type="submission" date="2018-01" db="EMBL/GenBank/DDBJ databases">
        <title>Draft genome sequence of Jiangella sp. GTF31.</title>
        <authorList>
            <person name="Sahin N."/>
            <person name="Ay H."/>
            <person name="Saygin H."/>
        </authorList>
    </citation>
    <scope>NUCLEOTIDE SEQUENCE [LARGE SCALE GENOMIC DNA]</scope>
    <source>
        <strain evidence="6 7">GTF31</strain>
    </source>
</reference>
<dbReference type="PROSITE" id="PS50893">
    <property type="entry name" value="ABC_TRANSPORTER_2"/>
    <property type="match status" value="2"/>
</dbReference>
<evidence type="ECO:0000256" key="1">
    <source>
        <dbReference type="ARBA" id="ARBA00005417"/>
    </source>
</evidence>
<protein>
    <submittedName>
        <fullName evidence="6">ABC transporter ATP-binding protein</fullName>
    </submittedName>
</protein>
<evidence type="ECO:0000313" key="6">
    <source>
        <dbReference type="EMBL" id="PZF86758.1"/>
    </source>
</evidence>